<evidence type="ECO:0000259" key="2">
    <source>
        <dbReference type="Pfam" id="PF01494"/>
    </source>
</evidence>
<dbReference type="Pfam" id="PF01494">
    <property type="entry name" value="FAD_binding_3"/>
    <property type="match status" value="1"/>
</dbReference>
<dbReference type="AlphaFoldDB" id="A0AAJ6L183"/>
<dbReference type="RefSeq" id="WP_306270950.1">
    <property type="nucleotide sequence ID" value="NZ_CP130472.1"/>
</dbReference>
<organism evidence="3 4">
    <name type="scientific">Micromonospora profundi</name>
    <dbReference type="NCBI Taxonomy" id="1420889"/>
    <lineage>
        <taxon>Bacteria</taxon>
        <taxon>Bacillati</taxon>
        <taxon>Actinomycetota</taxon>
        <taxon>Actinomycetes</taxon>
        <taxon>Micromonosporales</taxon>
        <taxon>Micromonosporaceae</taxon>
        <taxon>Micromonospora</taxon>
    </lineage>
</organism>
<dbReference type="EC" id="1.14.13.127" evidence="3"/>
<dbReference type="InterPro" id="IPR036188">
    <property type="entry name" value="FAD/NAD-bd_sf"/>
</dbReference>
<dbReference type="PRINTS" id="PR00420">
    <property type="entry name" value="RNGMNOXGNASE"/>
</dbReference>
<evidence type="ECO:0000313" key="4">
    <source>
        <dbReference type="Proteomes" id="UP001235874"/>
    </source>
</evidence>
<accession>A0AAJ6L183</accession>
<feature type="domain" description="FAD-binding" evidence="2">
    <location>
        <begin position="14"/>
        <end position="354"/>
    </location>
</feature>
<keyword evidence="1 3" id="KW-0560">Oxidoreductase</keyword>
<evidence type="ECO:0000256" key="1">
    <source>
        <dbReference type="ARBA" id="ARBA00023002"/>
    </source>
</evidence>
<evidence type="ECO:0000313" key="3">
    <source>
        <dbReference type="EMBL" id="WLS43481.1"/>
    </source>
</evidence>
<name>A0AAJ6L183_9ACTN</name>
<sequence>MRPVQSSAHHPVQDVDVAVIGCGPVGALTANLLGARGVTTLVVERSVAPHGQPRAFSCDDEALRIYQQAGLLDEIRGETIAPPLVEYVNHAGRVFARMALSETDFGYGHAPLRFFDQPRLEQTLRTGLDRFPHVQLSLGTELVGLQQDQDGVTVLLSEVGTGQRRAVRAKYVLGCDGARSATRAAVRIPLGGASYAEPWLAVSGDVPPDAVRVRDTRFVCDWRRPAFVSPGAAGSYRLEFMLRPGETEAEMRRPDMIAALVSPYVDPDRFDVTRAVVYSFHHLIAQRWREGRVFLLGDAAHQMPPFLGQGLCSGLRDAANLSWKLALVLSGAADAAVLDTYETERRPHTVEMAQTSVRLGRVFLARNRAAAWMRDTVLRAVQAIPRVRRFVERFEFKPVPAYRRGLMAGGRRDGVVGTMFPQPRIVVAGSPDARLLDDALGDGFAVLGPAAAVRPLSPATAGGPLGPGWRGLPVRFVAVHPAGTPVADLPEDGQPDRVDVVDVDGVLGEWLRRHRTDLVVLRPDRFVFALSTVDGIDQGGADLSAALGVPAGRPEQVVRPVPGAAS</sequence>
<dbReference type="InterPro" id="IPR050631">
    <property type="entry name" value="PheA/TfdB_FAD_monoxygenase"/>
</dbReference>
<dbReference type="GO" id="GO:0071949">
    <property type="term" value="F:FAD binding"/>
    <property type="evidence" value="ECO:0007669"/>
    <property type="project" value="InterPro"/>
</dbReference>
<dbReference type="SUPFAM" id="SSF51905">
    <property type="entry name" value="FAD/NAD(P)-binding domain"/>
    <property type="match status" value="1"/>
</dbReference>
<proteinExistence type="predicted"/>
<dbReference type="InterPro" id="IPR002938">
    <property type="entry name" value="FAD-bd"/>
</dbReference>
<dbReference type="PANTHER" id="PTHR43476:SF3">
    <property type="entry name" value="FAD-BINDING MONOOXYGENASE"/>
    <property type="match status" value="1"/>
</dbReference>
<dbReference type="Gene3D" id="3.30.9.10">
    <property type="entry name" value="D-Amino Acid Oxidase, subunit A, domain 2"/>
    <property type="match status" value="1"/>
</dbReference>
<dbReference type="KEGG" id="mprn:Q3V37_18955"/>
<dbReference type="Proteomes" id="UP001235874">
    <property type="component" value="Chromosome"/>
</dbReference>
<dbReference type="EMBL" id="CP130472">
    <property type="protein sequence ID" value="WLS43481.1"/>
    <property type="molecule type" value="Genomic_DNA"/>
</dbReference>
<dbReference type="PANTHER" id="PTHR43476">
    <property type="entry name" value="3-(3-HYDROXY-PHENYL)PROPIONATE/3-HYDROXYCINNAMIC ACID HYDROXYLASE"/>
    <property type="match status" value="1"/>
</dbReference>
<dbReference type="Gene3D" id="3.50.50.60">
    <property type="entry name" value="FAD/NAD(P)-binding domain"/>
    <property type="match status" value="1"/>
</dbReference>
<keyword evidence="4" id="KW-1185">Reference proteome</keyword>
<reference evidence="3 4" key="1">
    <citation type="submission" date="2023-07" db="EMBL/GenBank/DDBJ databases">
        <title>Micromonospora profundi TRM 95458 converts glycerol to a new osmotic compound.</title>
        <authorList>
            <person name="Lu D."/>
        </authorList>
    </citation>
    <scope>NUCLEOTIDE SEQUENCE [LARGE SCALE GENOMIC DNA]</scope>
    <source>
        <strain evidence="3 4">TRM95458</strain>
    </source>
</reference>
<dbReference type="NCBIfam" id="NF004829">
    <property type="entry name" value="PRK06183.1-3"/>
    <property type="match status" value="1"/>
</dbReference>
<dbReference type="GO" id="GO:0019622">
    <property type="term" value="P:3-(3-hydroxy)phenylpropionate catabolic process"/>
    <property type="evidence" value="ECO:0007669"/>
    <property type="project" value="TreeGrafter"/>
</dbReference>
<protein>
    <submittedName>
        <fullName evidence="3">Bifunctional 3-(3-hydroxy-phenyl)propionate/3-hydroxycinnamic acid hydroxylase</fullName>
        <ecNumber evidence="3">1.14.13.127</ecNumber>
    </submittedName>
</protein>
<gene>
    <name evidence="3" type="ORF">Q3V37_18955</name>
</gene>
<dbReference type="GO" id="GO:0008688">
    <property type="term" value="F:3-(3-hydroxyphenyl)propionate hydroxylase activity"/>
    <property type="evidence" value="ECO:0007669"/>
    <property type="project" value="UniProtKB-EC"/>
</dbReference>